<evidence type="ECO:0000313" key="3">
    <source>
        <dbReference type="Proteomes" id="UP001154078"/>
    </source>
</evidence>
<dbReference type="AlphaFoldDB" id="A0A9P0FEL6"/>
<dbReference type="OrthoDB" id="6748747at2759"/>
<dbReference type="Proteomes" id="UP001154078">
    <property type="component" value="Chromosome 2"/>
</dbReference>
<sequence>MNLIFIFMIATFSAISAQYTRQKERDDGSFTIGQNYNTRGQPHDSIYALLSKSSGWTGVSRMLEEEFNEVQPRQSFQGTAFISKLPYSEILRALEAFIRLKGEIGSRLSALYLDNREIIRAVGQTLIGKLGLLHGFTLNGIILLRKLLEFAGQLFGNWNVNVDLSNN</sequence>
<keyword evidence="3" id="KW-1185">Reference proteome</keyword>
<reference evidence="2" key="1">
    <citation type="submission" date="2021-12" db="EMBL/GenBank/DDBJ databases">
        <authorList>
            <person name="King R."/>
        </authorList>
    </citation>
    <scope>NUCLEOTIDE SEQUENCE</scope>
</reference>
<feature type="chain" id="PRO_5040393738" evidence="1">
    <location>
        <begin position="18"/>
        <end position="167"/>
    </location>
</feature>
<organism evidence="2 3">
    <name type="scientific">Brassicogethes aeneus</name>
    <name type="common">Rape pollen beetle</name>
    <name type="synonym">Meligethes aeneus</name>
    <dbReference type="NCBI Taxonomy" id="1431903"/>
    <lineage>
        <taxon>Eukaryota</taxon>
        <taxon>Metazoa</taxon>
        <taxon>Ecdysozoa</taxon>
        <taxon>Arthropoda</taxon>
        <taxon>Hexapoda</taxon>
        <taxon>Insecta</taxon>
        <taxon>Pterygota</taxon>
        <taxon>Neoptera</taxon>
        <taxon>Endopterygota</taxon>
        <taxon>Coleoptera</taxon>
        <taxon>Polyphaga</taxon>
        <taxon>Cucujiformia</taxon>
        <taxon>Nitidulidae</taxon>
        <taxon>Meligethinae</taxon>
        <taxon>Brassicogethes</taxon>
    </lineage>
</organism>
<gene>
    <name evidence="2" type="ORF">MELIAE_LOCUS2980</name>
</gene>
<accession>A0A9P0FEL6</accession>
<keyword evidence="1" id="KW-0732">Signal</keyword>
<proteinExistence type="predicted"/>
<protein>
    <submittedName>
        <fullName evidence="2">Uncharacterized protein</fullName>
    </submittedName>
</protein>
<evidence type="ECO:0000256" key="1">
    <source>
        <dbReference type="SAM" id="SignalP"/>
    </source>
</evidence>
<evidence type="ECO:0000313" key="2">
    <source>
        <dbReference type="EMBL" id="CAH0550070.1"/>
    </source>
</evidence>
<dbReference type="EMBL" id="OV121133">
    <property type="protein sequence ID" value="CAH0550070.1"/>
    <property type="molecule type" value="Genomic_DNA"/>
</dbReference>
<name>A0A9P0FEL6_BRAAE</name>
<feature type="signal peptide" evidence="1">
    <location>
        <begin position="1"/>
        <end position="17"/>
    </location>
</feature>